<comment type="subcellular location">
    <subcellularLocation>
        <location evidence="16">Cell membrane</location>
        <topology evidence="16">Multi-pass membrane protein</topology>
    </subcellularLocation>
    <subcellularLocation>
        <location evidence="1">Membrane</location>
    </subcellularLocation>
</comment>
<evidence type="ECO:0000256" key="5">
    <source>
        <dbReference type="ARBA" id="ARBA00022553"/>
    </source>
</evidence>
<dbReference type="SUPFAM" id="SSF81653">
    <property type="entry name" value="Calcium ATPase, transduction domain A"/>
    <property type="match status" value="1"/>
</dbReference>
<dbReference type="Pfam" id="PF00702">
    <property type="entry name" value="Hydrolase"/>
    <property type="match status" value="1"/>
</dbReference>
<comment type="subunit">
    <text evidence="16">The system is composed of three essential subunits: KdpA, KdpB and KdpC.</text>
</comment>
<dbReference type="InterPro" id="IPR036412">
    <property type="entry name" value="HAD-like_sf"/>
</dbReference>
<feature type="transmembrane region" description="Helical" evidence="16">
    <location>
        <begin position="660"/>
        <end position="687"/>
    </location>
</feature>
<keyword evidence="12 16" id="KW-1278">Translocase</keyword>
<feature type="transmembrane region" description="Helical" evidence="16">
    <location>
        <begin position="35"/>
        <end position="52"/>
    </location>
</feature>
<dbReference type="InterPro" id="IPR023214">
    <property type="entry name" value="HAD_sf"/>
</dbReference>
<dbReference type="FunFam" id="2.70.150.10:FF:000033">
    <property type="entry name" value="Potassium-transporting ATPase ATP-binding subunit"/>
    <property type="match status" value="1"/>
</dbReference>
<evidence type="ECO:0000256" key="10">
    <source>
        <dbReference type="ARBA" id="ARBA00022842"/>
    </source>
</evidence>
<evidence type="ECO:0000256" key="12">
    <source>
        <dbReference type="ARBA" id="ARBA00022967"/>
    </source>
</evidence>
<dbReference type="FunFam" id="3.40.1110.10:FF:000007">
    <property type="entry name" value="Potassium-transporting ATPase ATP-binding subunit"/>
    <property type="match status" value="1"/>
</dbReference>
<reference evidence="18 19" key="1">
    <citation type="journal article" date="2018" name="Sci. Rep.">
        <title>Rhizobium tumorigenes sp. nov., a novel plant tumorigenic bacterium isolated from cane gall tumors on thornless blackberry.</title>
        <authorList>
            <person name="Kuzmanovi N."/>
            <person name="Smalla K."/>
            <person name="Gronow S."/>
            <person name="PuBawska J."/>
        </authorList>
    </citation>
    <scope>NUCLEOTIDE SEQUENCE [LARGE SCALE GENOMIC DNA]</scope>
    <source>
        <strain evidence="18 19">1078</strain>
    </source>
</reference>
<dbReference type="SFLD" id="SFLDF00027">
    <property type="entry name" value="p-type_atpase"/>
    <property type="match status" value="1"/>
</dbReference>
<evidence type="ECO:0000256" key="1">
    <source>
        <dbReference type="ARBA" id="ARBA00004370"/>
    </source>
</evidence>
<keyword evidence="18" id="KW-0614">Plasmid</keyword>
<evidence type="ECO:0000256" key="13">
    <source>
        <dbReference type="ARBA" id="ARBA00022989"/>
    </source>
</evidence>
<evidence type="ECO:0000256" key="11">
    <source>
        <dbReference type="ARBA" id="ARBA00022958"/>
    </source>
</evidence>
<dbReference type="EC" id="7.2.2.6" evidence="16"/>
<feature type="binding site" evidence="16">
    <location>
        <position position="343"/>
    </location>
    <ligand>
        <name>ATP</name>
        <dbReference type="ChEBI" id="CHEBI:30616"/>
    </ligand>
</feature>
<dbReference type="PANTHER" id="PTHR43743">
    <property type="entry name" value="POTASSIUM-TRANSPORTING ATPASE ATP-BINDING SUBUNIT"/>
    <property type="match status" value="1"/>
</dbReference>
<keyword evidence="11 16" id="KW-0630">Potassium</keyword>
<keyword evidence="9 16" id="KW-0067">ATP-binding</keyword>
<dbReference type="HAMAP" id="MF_00285">
    <property type="entry name" value="KdpB"/>
    <property type="match status" value="1"/>
</dbReference>
<dbReference type="InterPro" id="IPR023299">
    <property type="entry name" value="ATPase_P-typ_cyto_dom_N"/>
</dbReference>
<dbReference type="GO" id="GO:0005524">
    <property type="term" value="F:ATP binding"/>
    <property type="evidence" value="ECO:0007669"/>
    <property type="project" value="UniProtKB-UniRule"/>
</dbReference>
<keyword evidence="19" id="KW-1185">Reference proteome</keyword>
<evidence type="ECO:0000313" key="19">
    <source>
        <dbReference type="Proteomes" id="UP000249499"/>
    </source>
</evidence>
<dbReference type="CDD" id="cd02078">
    <property type="entry name" value="P-type_ATPase_K"/>
    <property type="match status" value="1"/>
</dbReference>
<evidence type="ECO:0000256" key="15">
    <source>
        <dbReference type="ARBA" id="ARBA00023136"/>
    </source>
</evidence>
<sequence>MSQAKSASILDSRILIPAIGGAFAKLNPRTLSKNPVMFVVATVSLLTTVLFIRDLATGGSNLGFSLQVNIWLWFTVLFANFAEAVAEGRGKAQAASLRKSRTETQAKLLQSGSRDAFIMVSGTSLKVGDVVLVEAGDIIPSDGEVIEGVASVNEAAITGESAPVIRESGGDRSAVTGGTQVLSDQIRVRITAAAGSTFIDRMIALVEGAERQKTPNEIALNILLAGMTLIFVLATATIPSFASYAGGSIPIIILVALFVTLIPTTIGALLSAIGIAGMDRLVRFNVLAMSGRAVEAAGDVDTLLLDKTGTITLGNRQATSFRPVRGVTEQDLADAAQLASLADETPEGRSIVVLAKEKYAIRGRDMTALSATFVPFTAQTRMSGVDVDGSSIRKGAVDSVLAYVTGAGSSSGSADHDVVRELQAIADEIAKSGATPLAVARDGRLLGVIQLKDIVKGGIRERFAELRRMGIRTVMITGDNPMTAAAIAAEAGVDDFLAQATPEMKLALMREEQAKGKLVAMCGDGTNDAPALAQADVGVAMNTGTVAAREAGNMVDLDSDPTKLIEIVEIGKQLLMTRGALTTFSIANDIAKYFAIIPAMFIAFYPQLKALNIMGLASTQSAILSAIIFNALIIIALIPLSLKGVKYRPIGAGALLSRNLLIYGLGGVIVPFIGIKAIDMIVTALGLA</sequence>
<keyword evidence="14 16" id="KW-0406">Ion transport</keyword>
<dbReference type="InterPro" id="IPR006391">
    <property type="entry name" value="P-type_ATPase_bsu_IA"/>
</dbReference>
<dbReference type="InterPro" id="IPR001757">
    <property type="entry name" value="P_typ_ATPase"/>
</dbReference>
<keyword evidence="3 16" id="KW-1003">Cell membrane</keyword>
<feature type="transmembrane region" description="Helical" evidence="16">
    <location>
        <begin position="218"/>
        <end position="242"/>
    </location>
</feature>
<dbReference type="InterPro" id="IPR008250">
    <property type="entry name" value="ATPase_P-typ_transduc_dom_A_sf"/>
</dbReference>
<dbReference type="EMBL" id="CP117258">
    <property type="protein sequence ID" value="WFR98568.1"/>
    <property type="molecule type" value="Genomic_DNA"/>
</dbReference>
<dbReference type="NCBIfam" id="TIGR01497">
    <property type="entry name" value="kdpB"/>
    <property type="match status" value="1"/>
</dbReference>
<keyword evidence="4 16" id="KW-0633">Potassium transport</keyword>
<dbReference type="GO" id="GO:0008556">
    <property type="term" value="F:P-type potassium transmembrane transporter activity"/>
    <property type="evidence" value="ECO:0007669"/>
    <property type="project" value="UniProtKB-UniRule"/>
</dbReference>
<comment type="function">
    <text evidence="16">Part of the high-affinity ATP-driven potassium transport (or Kdp) system, which catalyzes the hydrolysis of ATP coupled with the electrogenic transport of potassium into the cytoplasm. This subunit is responsible for energy coupling to the transport system and for the release of the potassium ions to the cytoplasm.</text>
</comment>
<dbReference type="NCBIfam" id="TIGR01494">
    <property type="entry name" value="ATPase_P-type"/>
    <property type="match status" value="2"/>
</dbReference>
<dbReference type="InterPro" id="IPR018303">
    <property type="entry name" value="ATPase_P-typ_P_site"/>
</dbReference>
<feature type="binding site" evidence="16">
    <location>
        <position position="347"/>
    </location>
    <ligand>
        <name>ATP</name>
        <dbReference type="ChEBI" id="CHEBI:30616"/>
    </ligand>
</feature>
<feature type="transmembrane region" description="Helical" evidence="16">
    <location>
        <begin position="64"/>
        <end position="82"/>
    </location>
</feature>
<comment type="catalytic activity">
    <reaction evidence="16">
        <text>K(+)(out) + ATP + H2O = K(+)(in) + ADP + phosphate + H(+)</text>
        <dbReference type="Rhea" id="RHEA:16777"/>
        <dbReference type="ChEBI" id="CHEBI:15377"/>
        <dbReference type="ChEBI" id="CHEBI:15378"/>
        <dbReference type="ChEBI" id="CHEBI:29103"/>
        <dbReference type="ChEBI" id="CHEBI:30616"/>
        <dbReference type="ChEBI" id="CHEBI:43474"/>
        <dbReference type="ChEBI" id="CHEBI:456216"/>
        <dbReference type="EC" id="7.2.2.6"/>
    </reaction>
</comment>
<feature type="binding site" evidence="16">
    <location>
        <position position="524"/>
    </location>
    <ligand>
        <name>Mg(2+)</name>
        <dbReference type="ChEBI" id="CHEBI:18420"/>
    </ligand>
</feature>
<dbReference type="GO" id="GO:0000287">
    <property type="term" value="F:magnesium ion binding"/>
    <property type="evidence" value="ECO:0007669"/>
    <property type="project" value="UniProtKB-UniRule"/>
</dbReference>
<dbReference type="GO" id="GO:0005886">
    <property type="term" value="C:plasma membrane"/>
    <property type="evidence" value="ECO:0007669"/>
    <property type="project" value="UniProtKB-SubCell"/>
</dbReference>
<evidence type="ECO:0000256" key="4">
    <source>
        <dbReference type="ARBA" id="ARBA00022538"/>
    </source>
</evidence>
<dbReference type="Proteomes" id="UP000249499">
    <property type="component" value="Plasmid unnamed1"/>
</dbReference>
<dbReference type="PROSITE" id="PS01229">
    <property type="entry name" value="COF_2"/>
    <property type="match status" value="1"/>
</dbReference>
<geneLocation type="plasmid" evidence="18 19">
    <name>unnamed1</name>
</geneLocation>
<dbReference type="InterPro" id="IPR044492">
    <property type="entry name" value="P_typ_ATPase_HD_dom"/>
</dbReference>
<accession>A0AAF1KNL6</accession>
<feature type="transmembrane region" description="Helical" evidence="16">
    <location>
        <begin position="590"/>
        <end position="608"/>
    </location>
</feature>
<dbReference type="KEGG" id="rtu:PR017_24960"/>
<evidence type="ECO:0000256" key="7">
    <source>
        <dbReference type="ARBA" id="ARBA00022723"/>
    </source>
</evidence>
<feature type="active site" description="4-aspartylphosphate intermediate" evidence="16">
    <location>
        <position position="306"/>
    </location>
</feature>
<proteinExistence type="inferred from homology"/>
<dbReference type="SFLD" id="SFLDS00003">
    <property type="entry name" value="Haloacid_Dehalogenase"/>
    <property type="match status" value="1"/>
</dbReference>
<keyword evidence="7 16" id="KW-0479">Metal-binding</keyword>
<keyword evidence="15 16" id="KW-0472">Membrane</keyword>
<reference evidence="19" key="2">
    <citation type="journal article" date="2023" name="MicrobiologyOpen">
        <title>Genomics of the tumorigenes clade of the family Rhizobiaceae and description of Rhizobium rhododendri sp. nov.</title>
        <authorList>
            <person name="Kuzmanovic N."/>
            <person name="diCenzo G.C."/>
            <person name="Bunk B."/>
            <person name="Sproeer C."/>
            <person name="Fruehling A."/>
            <person name="Neumann-Schaal M."/>
            <person name="Overmann J."/>
            <person name="Smalla K."/>
        </authorList>
    </citation>
    <scope>NUCLEOTIDE SEQUENCE [LARGE SCALE GENOMIC DNA]</scope>
    <source>
        <strain evidence="19">1078</strain>
        <plasmid evidence="19">unnamed1</plasmid>
    </source>
</reference>
<feature type="binding site" evidence="16">
    <location>
        <position position="394"/>
    </location>
    <ligand>
        <name>ATP</name>
        <dbReference type="ChEBI" id="CHEBI:30616"/>
    </ligand>
</feature>
<evidence type="ECO:0000256" key="6">
    <source>
        <dbReference type="ARBA" id="ARBA00022692"/>
    </source>
</evidence>
<feature type="transmembrane region" description="Helical" evidence="16">
    <location>
        <begin position="620"/>
        <end position="640"/>
    </location>
</feature>
<dbReference type="GO" id="GO:0016887">
    <property type="term" value="F:ATP hydrolysis activity"/>
    <property type="evidence" value="ECO:0007669"/>
    <property type="project" value="InterPro"/>
</dbReference>
<comment type="similarity">
    <text evidence="16">Belongs to the cation transport ATPase (P-type) (TC 3.A.3) family. Type IA subfamily.</text>
</comment>
<keyword evidence="10 16" id="KW-0460">Magnesium</keyword>
<evidence type="ECO:0000256" key="9">
    <source>
        <dbReference type="ARBA" id="ARBA00022840"/>
    </source>
</evidence>
<evidence type="ECO:0000313" key="18">
    <source>
        <dbReference type="EMBL" id="WFR98568.1"/>
    </source>
</evidence>
<feature type="transmembrane region" description="Helical" evidence="16">
    <location>
        <begin position="248"/>
        <end position="273"/>
    </location>
</feature>
<feature type="binding site" evidence="16">
    <location>
        <position position="528"/>
    </location>
    <ligand>
        <name>Mg(2+)</name>
        <dbReference type="ChEBI" id="CHEBI:18420"/>
    </ligand>
</feature>
<dbReference type="PRINTS" id="PR00119">
    <property type="entry name" value="CATATPASE"/>
</dbReference>
<evidence type="ECO:0000256" key="14">
    <source>
        <dbReference type="ARBA" id="ARBA00023065"/>
    </source>
</evidence>
<feature type="binding site" evidence="16">
    <location>
        <begin position="376"/>
        <end position="383"/>
    </location>
    <ligand>
        <name>ATP</name>
        <dbReference type="ChEBI" id="CHEBI:30616"/>
    </ligand>
</feature>
<dbReference type="RefSeq" id="WP_111221510.1">
    <property type="nucleotide sequence ID" value="NZ_CP117258.1"/>
</dbReference>
<evidence type="ECO:0000259" key="17">
    <source>
        <dbReference type="Pfam" id="PF00122"/>
    </source>
</evidence>
<dbReference type="AlphaFoldDB" id="A0AAF1KNL6"/>
<protein>
    <recommendedName>
        <fullName evidence="16">Potassium-transporting ATPase ATP-binding subunit</fullName>
        <ecNumber evidence="16">7.2.2.6</ecNumber>
    </recommendedName>
    <alternativeName>
        <fullName evidence="16">ATP phosphohydrolase [potassium-transporting] B chain</fullName>
    </alternativeName>
    <alternativeName>
        <fullName evidence="16">Potassium-binding and translocating subunit B</fullName>
    </alternativeName>
    <alternativeName>
        <fullName evidence="16">Potassium-translocating ATPase B chain</fullName>
    </alternativeName>
</protein>
<dbReference type="InterPro" id="IPR023298">
    <property type="entry name" value="ATPase_P-typ_TM_dom_sf"/>
</dbReference>
<dbReference type="Gene3D" id="3.40.50.1000">
    <property type="entry name" value="HAD superfamily/HAD-like"/>
    <property type="match status" value="1"/>
</dbReference>
<dbReference type="Gene3D" id="2.70.150.10">
    <property type="entry name" value="Calcium-transporting ATPase, cytoplasmic transduction domain A"/>
    <property type="match status" value="1"/>
</dbReference>
<keyword evidence="13 16" id="KW-1133">Transmembrane helix</keyword>
<dbReference type="SUPFAM" id="SSF56784">
    <property type="entry name" value="HAD-like"/>
    <property type="match status" value="1"/>
</dbReference>
<gene>
    <name evidence="16 18" type="primary">kdpB</name>
    <name evidence="18" type="ORF">PR017_24960</name>
</gene>
<organism evidence="18 19">
    <name type="scientific">Rhizobium tumorigenes</name>
    <dbReference type="NCBI Taxonomy" id="2041385"/>
    <lineage>
        <taxon>Bacteria</taxon>
        <taxon>Pseudomonadati</taxon>
        <taxon>Pseudomonadota</taxon>
        <taxon>Alphaproteobacteria</taxon>
        <taxon>Hyphomicrobiales</taxon>
        <taxon>Rhizobiaceae</taxon>
        <taxon>Rhizobium/Agrobacterium group</taxon>
        <taxon>Rhizobium</taxon>
    </lineage>
</organism>
<dbReference type="InterPro" id="IPR059000">
    <property type="entry name" value="ATPase_P-type_domA"/>
</dbReference>
<keyword evidence="2 16" id="KW-0813">Transport</keyword>
<dbReference type="PROSITE" id="PS00154">
    <property type="entry name" value="ATPASE_E1_E2"/>
    <property type="match status" value="1"/>
</dbReference>
<keyword evidence="8 16" id="KW-0547">Nucleotide-binding</keyword>
<dbReference type="PANTHER" id="PTHR43743:SF1">
    <property type="entry name" value="POTASSIUM-TRANSPORTING ATPASE ATP-BINDING SUBUNIT"/>
    <property type="match status" value="1"/>
</dbReference>
<evidence type="ECO:0000256" key="8">
    <source>
        <dbReference type="ARBA" id="ARBA00022741"/>
    </source>
</evidence>
<name>A0AAF1KNL6_9HYPH</name>
<dbReference type="Pfam" id="PF00122">
    <property type="entry name" value="E1-E2_ATPase"/>
    <property type="match status" value="1"/>
</dbReference>
<keyword evidence="6 16" id="KW-0812">Transmembrane</keyword>
<evidence type="ECO:0000256" key="3">
    <source>
        <dbReference type="ARBA" id="ARBA00022475"/>
    </source>
</evidence>
<dbReference type="Gene3D" id="3.40.1110.10">
    <property type="entry name" value="Calcium-transporting ATPase, cytoplasmic domain N"/>
    <property type="match status" value="1"/>
</dbReference>
<keyword evidence="5 16" id="KW-0597">Phosphoprotein</keyword>
<feature type="domain" description="P-type ATPase A" evidence="17">
    <location>
        <begin position="103"/>
        <end position="207"/>
    </location>
</feature>
<evidence type="ECO:0000256" key="16">
    <source>
        <dbReference type="HAMAP-Rule" id="MF_00285"/>
    </source>
</evidence>
<evidence type="ECO:0000256" key="2">
    <source>
        <dbReference type="ARBA" id="ARBA00022448"/>
    </source>
</evidence>
<dbReference type="SUPFAM" id="SSF81665">
    <property type="entry name" value="Calcium ATPase, transmembrane domain M"/>
    <property type="match status" value="1"/>
</dbReference>
<dbReference type="SFLD" id="SFLDG00002">
    <property type="entry name" value="C1.7:_P-type_atpase_like"/>
    <property type="match status" value="1"/>
</dbReference>